<dbReference type="InterPro" id="IPR036412">
    <property type="entry name" value="HAD-like_sf"/>
</dbReference>
<feature type="region of interest" description="Disordered" evidence="1">
    <location>
        <begin position="123"/>
        <end position="146"/>
    </location>
</feature>
<gene>
    <name evidence="3" type="ORF">APAL1065_LOCUS15902</name>
</gene>
<feature type="signal peptide" evidence="2">
    <location>
        <begin position="1"/>
        <end position="20"/>
    </location>
</feature>
<feature type="compositionally biased region" description="Basic and acidic residues" evidence="1">
    <location>
        <begin position="135"/>
        <end position="146"/>
    </location>
</feature>
<dbReference type="PANTHER" id="PTHR28181:SF1">
    <property type="entry name" value="COLD TOLERANCE PROTEIN 1"/>
    <property type="match status" value="1"/>
</dbReference>
<dbReference type="AlphaFoldDB" id="A0A7S2YG44"/>
<dbReference type="EMBL" id="HBHT01023697">
    <property type="protein sequence ID" value="CAD9974534.1"/>
    <property type="molecule type" value="Transcribed_RNA"/>
</dbReference>
<evidence type="ECO:0000313" key="3">
    <source>
        <dbReference type="EMBL" id="CAD9974534.1"/>
    </source>
</evidence>
<dbReference type="InterPro" id="IPR050849">
    <property type="entry name" value="HAD-like_hydrolase_phosphatase"/>
</dbReference>
<proteinExistence type="predicted"/>
<accession>A0A7S2YG44</accession>
<keyword evidence="2" id="KW-0732">Signal</keyword>
<reference evidence="3" key="1">
    <citation type="submission" date="2021-01" db="EMBL/GenBank/DDBJ databases">
        <authorList>
            <person name="Corre E."/>
            <person name="Pelletier E."/>
            <person name="Niang G."/>
            <person name="Scheremetjew M."/>
            <person name="Finn R."/>
            <person name="Kale V."/>
            <person name="Holt S."/>
            <person name="Cochrane G."/>
            <person name="Meng A."/>
            <person name="Brown T."/>
            <person name="Cohen L."/>
        </authorList>
    </citation>
    <scope>NUCLEOTIDE SEQUENCE</scope>
    <source>
        <strain evidence="3">CCMP125</strain>
    </source>
</reference>
<feature type="compositionally biased region" description="Polar residues" evidence="1">
    <location>
        <begin position="123"/>
        <end position="134"/>
    </location>
</feature>
<dbReference type="Gene3D" id="3.40.50.1000">
    <property type="entry name" value="HAD superfamily/HAD-like"/>
    <property type="match status" value="1"/>
</dbReference>
<evidence type="ECO:0000256" key="1">
    <source>
        <dbReference type="SAM" id="MobiDB-lite"/>
    </source>
</evidence>
<dbReference type="InterPro" id="IPR023214">
    <property type="entry name" value="HAD_sf"/>
</dbReference>
<evidence type="ECO:0000256" key="2">
    <source>
        <dbReference type="SAM" id="SignalP"/>
    </source>
</evidence>
<organism evidence="3">
    <name type="scientific">Entomoneis paludosa</name>
    <dbReference type="NCBI Taxonomy" id="265537"/>
    <lineage>
        <taxon>Eukaryota</taxon>
        <taxon>Sar</taxon>
        <taxon>Stramenopiles</taxon>
        <taxon>Ochrophyta</taxon>
        <taxon>Bacillariophyta</taxon>
        <taxon>Bacillariophyceae</taxon>
        <taxon>Bacillariophycidae</taxon>
        <taxon>Entomoneidaceae</taxon>
        <taxon>Entomoneis</taxon>
    </lineage>
</organism>
<dbReference type="PANTHER" id="PTHR28181">
    <property type="entry name" value="UPF0655 PROTEIN YCR015C"/>
    <property type="match status" value="1"/>
</dbReference>
<sequence>MSINWCPSLIQAALLSPVMAQMTASSLTTNTPPDMSDFKIWSNRVDSHGSVSLLVPGAQAKKDRIVALQQQSSSPSAMVVYVGDSSTDLTALIQADVGIFIGDPQSSALSMAQQWGISVQPLSSRWSSEGNSGASEKRRDKDDENQKILWQTTSWLEIGRLLQELNGSTMTQPTQQ</sequence>
<name>A0A7S2YG44_9STRA</name>
<protein>
    <submittedName>
        <fullName evidence="3">Uncharacterized protein</fullName>
    </submittedName>
</protein>
<dbReference type="SUPFAM" id="SSF56784">
    <property type="entry name" value="HAD-like"/>
    <property type="match status" value="1"/>
</dbReference>
<feature type="chain" id="PRO_5030925153" evidence="2">
    <location>
        <begin position="21"/>
        <end position="176"/>
    </location>
</feature>